<name>A0A139AXF5_GONPJ</name>
<dbReference type="Proteomes" id="UP000070544">
    <property type="component" value="Unassembled WGS sequence"/>
</dbReference>
<keyword evidence="1" id="KW-0999">Mitochondrion inner membrane</keyword>
<dbReference type="InterPro" id="IPR019166">
    <property type="entry name" value="MIC26/MIC27"/>
</dbReference>
<gene>
    <name evidence="3" type="ORF">M427DRAFT_319270</name>
</gene>
<dbReference type="Pfam" id="PF09769">
    <property type="entry name" value="ApoO"/>
    <property type="match status" value="1"/>
</dbReference>
<keyword evidence="4" id="KW-1185">Reference proteome</keyword>
<dbReference type="EMBL" id="KQ965733">
    <property type="protein sequence ID" value="KXS21426.1"/>
    <property type="molecule type" value="Genomic_DNA"/>
</dbReference>
<dbReference type="GO" id="GO:0044284">
    <property type="term" value="C:mitochondrial crista junction"/>
    <property type="evidence" value="ECO:0007669"/>
    <property type="project" value="TreeGrafter"/>
</dbReference>
<dbReference type="STRING" id="1344416.A0A139AXF5"/>
<dbReference type="GO" id="GO:0042407">
    <property type="term" value="P:cristae formation"/>
    <property type="evidence" value="ECO:0007669"/>
    <property type="project" value="InterPro"/>
</dbReference>
<keyword evidence="1" id="KW-0496">Mitochondrion</keyword>
<sequence length="255" mass="27688">MASHQKLLFRPGARSLGLVLGVSASLLGSGIVFADQRVRKSIYDPKEPEYDTVEAATVLEVQIRNSRHSLAKYFESTNALIKSSVEQVVKFEQDTMAAFRSVVSEGEDFTPGSLYVATATFGTMVWIRKSNVVVRLLTPLLAFDAAMLYFYPKTSDKVVRKVLAGTPYVESWDQAQKATSESINSIVSTTRDSVNSTRESVTVFMSDAVDIIGNGVSKAVETVEGARKSVTQFTRGAPVAGAGGENKDEKEKQSA</sequence>
<evidence type="ECO:0000256" key="1">
    <source>
        <dbReference type="RuleBase" id="RU363021"/>
    </source>
</evidence>
<protein>
    <recommendedName>
        <fullName evidence="1">MICOS complex subunit</fullName>
    </recommendedName>
</protein>
<feature type="transmembrane region" description="Helical" evidence="1">
    <location>
        <begin position="132"/>
        <end position="151"/>
    </location>
</feature>
<proteinExistence type="predicted"/>
<dbReference type="GO" id="GO:0061617">
    <property type="term" value="C:MICOS complex"/>
    <property type="evidence" value="ECO:0007669"/>
    <property type="project" value="UniProtKB-UniRule"/>
</dbReference>
<reference evidence="3 4" key="1">
    <citation type="journal article" date="2015" name="Genome Biol. Evol.">
        <title>Phylogenomic analyses indicate that early fungi evolved digesting cell walls of algal ancestors of land plants.</title>
        <authorList>
            <person name="Chang Y."/>
            <person name="Wang S."/>
            <person name="Sekimoto S."/>
            <person name="Aerts A.L."/>
            <person name="Choi C."/>
            <person name="Clum A."/>
            <person name="LaButti K.M."/>
            <person name="Lindquist E.A."/>
            <person name="Yee Ngan C."/>
            <person name="Ohm R.A."/>
            <person name="Salamov A.A."/>
            <person name="Grigoriev I.V."/>
            <person name="Spatafora J.W."/>
            <person name="Berbee M.L."/>
        </authorList>
    </citation>
    <scope>NUCLEOTIDE SEQUENCE [LARGE SCALE GENOMIC DNA]</scope>
    <source>
        <strain evidence="3 4">JEL478</strain>
    </source>
</reference>
<evidence type="ECO:0000256" key="2">
    <source>
        <dbReference type="SAM" id="MobiDB-lite"/>
    </source>
</evidence>
<dbReference type="PANTHER" id="PTHR28268:SF1">
    <property type="entry name" value="MICOS SUBUNIT MIC26"/>
    <property type="match status" value="1"/>
</dbReference>
<dbReference type="PANTHER" id="PTHR28268">
    <property type="entry name" value="MICOS SUBUNIT MIC26"/>
    <property type="match status" value="1"/>
</dbReference>
<keyword evidence="1" id="KW-1133">Transmembrane helix</keyword>
<comment type="subunit">
    <text evidence="1">Component of the mitochondrial contact site and cristae organizing system (MICOS) complex.</text>
</comment>
<feature type="region of interest" description="Disordered" evidence="2">
    <location>
        <begin position="234"/>
        <end position="255"/>
    </location>
</feature>
<comment type="subcellular location">
    <subcellularLocation>
        <location evidence="1">Mitochondrion inner membrane</location>
    </subcellularLocation>
</comment>
<keyword evidence="1" id="KW-0472">Membrane</keyword>
<evidence type="ECO:0000313" key="4">
    <source>
        <dbReference type="Proteomes" id="UP000070544"/>
    </source>
</evidence>
<evidence type="ECO:0000313" key="3">
    <source>
        <dbReference type="EMBL" id="KXS21426.1"/>
    </source>
</evidence>
<dbReference type="InterPro" id="IPR033181">
    <property type="entry name" value="Mic26_fungi"/>
</dbReference>
<dbReference type="AlphaFoldDB" id="A0A139AXF5"/>
<dbReference type="OrthoDB" id="2399148at2759"/>
<organism evidence="3 4">
    <name type="scientific">Gonapodya prolifera (strain JEL478)</name>
    <name type="common">Monoblepharis prolifera</name>
    <dbReference type="NCBI Taxonomy" id="1344416"/>
    <lineage>
        <taxon>Eukaryota</taxon>
        <taxon>Fungi</taxon>
        <taxon>Fungi incertae sedis</taxon>
        <taxon>Chytridiomycota</taxon>
        <taxon>Chytridiomycota incertae sedis</taxon>
        <taxon>Monoblepharidomycetes</taxon>
        <taxon>Monoblepharidales</taxon>
        <taxon>Gonapodyaceae</taxon>
        <taxon>Gonapodya</taxon>
    </lineage>
</organism>
<keyword evidence="1" id="KW-0812">Transmembrane</keyword>
<comment type="function">
    <text evidence="1">Component of the MICOS complex, a large protein complex of the mitochondrial inner membrane that plays crucial roles in the maintenance of crista junctions, inner membrane architecture, and formation of contact sites to the outer membrane.</text>
</comment>
<accession>A0A139AXF5</accession>
<feature type="compositionally biased region" description="Basic and acidic residues" evidence="2">
    <location>
        <begin position="245"/>
        <end position="255"/>
    </location>
</feature>
<dbReference type="OMA" id="PEYDTVE"/>